<feature type="region of interest" description="Disordered" evidence="1">
    <location>
        <begin position="156"/>
        <end position="189"/>
    </location>
</feature>
<dbReference type="PANTHER" id="PTHR35850">
    <property type="entry name" value="CYTOPLASMIC PROTEIN-RELATED"/>
    <property type="match status" value="1"/>
</dbReference>
<dbReference type="PANTHER" id="PTHR35850:SF1">
    <property type="entry name" value="TYPE VI SECRETION SYSTEM SHEATH PROTEIN TSSB1"/>
    <property type="match status" value="1"/>
</dbReference>
<dbReference type="InterPro" id="IPR008312">
    <property type="entry name" value="T6SS_TssB1"/>
</dbReference>
<evidence type="ECO:0000313" key="3">
    <source>
        <dbReference type="Proteomes" id="UP001163624"/>
    </source>
</evidence>
<evidence type="ECO:0000256" key="1">
    <source>
        <dbReference type="SAM" id="MobiDB-lite"/>
    </source>
</evidence>
<name>A0ABY6ZS69_9PSED</name>
<gene>
    <name evidence="2" type="primary">tssB</name>
    <name evidence="2" type="ORF">OU419_18070</name>
</gene>
<dbReference type="NCBIfam" id="TIGR03358">
    <property type="entry name" value="VI_chp_5"/>
    <property type="match status" value="1"/>
</dbReference>
<proteinExistence type="predicted"/>
<dbReference type="Pfam" id="PF05591">
    <property type="entry name" value="T6SS_VipA"/>
    <property type="match status" value="1"/>
</dbReference>
<dbReference type="RefSeq" id="WP_254475606.1">
    <property type="nucleotide sequence ID" value="NZ_CP113432.1"/>
</dbReference>
<dbReference type="Proteomes" id="UP001163624">
    <property type="component" value="Chromosome"/>
</dbReference>
<dbReference type="PIRSF" id="PIRSF028301">
    <property type="entry name" value="UCP028301"/>
    <property type="match status" value="1"/>
</dbReference>
<accession>A0ABY6ZS69</accession>
<evidence type="ECO:0000313" key="2">
    <source>
        <dbReference type="EMBL" id="WAI47678.1"/>
    </source>
</evidence>
<keyword evidence="3" id="KW-1185">Reference proteome</keyword>
<protein>
    <submittedName>
        <fullName evidence="2">Type VI secretion system contractile sheath small subunit</fullName>
    </submittedName>
</protein>
<dbReference type="EMBL" id="CP113432">
    <property type="protein sequence ID" value="WAI47678.1"/>
    <property type="molecule type" value="Genomic_DNA"/>
</dbReference>
<sequence>MAESTQHKLDRVRPPRVQITYDVEIGSAIEKKELPLVVGILADLSGKPATPLPKLGERRFTEIDRDNFNAVLASTAPRVALQVDNTLANDGSRLNVELNFRHIDDFDPVSIVNQVVPLRRLFEARQRLRDLLTKLDGNDELDQLLQDVVSNTEGLQEIRSTHPVTAEAGAATDETNDAADGEAPTEPQA</sequence>
<reference evidence="2" key="1">
    <citation type="submission" date="2022-11" db="EMBL/GenBank/DDBJ databases">
        <title>Pseudomonas triclosanedens sp. nov., a triclosan degrader isolated from activated sludge.</title>
        <authorList>
            <person name="Yin Y."/>
            <person name="Lu Z."/>
        </authorList>
    </citation>
    <scope>NUCLEOTIDE SEQUENCE</scope>
    <source>
        <strain evidence="2">ZM23</strain>
    </source>
</reference>
<organism evidence="2 3">
    <name type="scientific">Pseudomonas triclosanedens</name>
    <dbReference type="NCBI Taxonomy" id="2961893"/>
    <lineage>
        <taxon>Bacteria</taxon>
        <taxon>Pseudomonadati</taxon>
        <taxon>Pseudomonadota</taxon>
        <taxon>Gammaproteobacteria</taxon>
        <taxon>Pseudomonadales</taxon>
        <taxon>Pseudomonadaceae</taxon>
        <taxon>Pseudomonas</taxon>
    </lineage>
</organism>